<dbReference type="GO" id="GO:0006144">
    <property type="term" value="P:purine nucleobase metabolic process"/>
    <property type="evidence" value="ECO:0007669"/>
    <property type="project" value="UniProtKB-KW"/>
</dbReference>
<evidence type="ECO:0000313" key="5">
    <source>
        <dbReference type="EMBL" id="KAF5873798.1"/>
    </source>
</evidence>
<reference evidence="5 6" key="1">
    <citation type="journal article" date="2020" name="Phytopathology">
        <title>A high-quality genome resource of Botrytis fragariae, a new and rapidly spreading fungal pathogen causing strawberry gray mold in the U.S.A.</title>
        <authorList>
            <person name="Wu Y."/>
            <person name="Saski C.A."/>
            <person name="Schnabel G."/>
            <person name="Xiao S."/>
            <person name="Hu M."/>
        </authorList>
    </citation>
    <scope>NUCLEOTIDE SEQUENCE [LARGE SCALE GENOMIC DNA]</scope>
    <source>
        <strain evidence="5 6">BVB16</strain>
    </source>
</reference>
<dbReference type="RefSeq" id="XP_037192744.1">
    <property type="nucleotide sequence ID" value="XM_037335649.1"/>
</dbReference>
<evidence type="ECO:0000256" key="3">
    <source>
        <dbReference type="ARBA" id="ARBA00023239"/>
    </source>
</evidence>
<dbReference type="EMBL" id="JABFCT010000008">
    <property type="protein sequence ID" value="KAF5873798.1"/>
    <property type="molecule type" value="Genomic_DNA"/>
</dbReference>
<evidence type="ECO:0000256" key="2">
    <source>
        <dbReference type="ARBA" id="ARBA00022631"/>
    </source>
</evidence>
<dbReference type="InterPro" id="IPR047233">
    <property type="entry name" value="UAH_cupin"/>
</dbReference>
<dbReference type="AlphaFoldDB" id="A0A8H6EIS6"/>
<gene>
    <name evidence="5" type="ORF">Bfra_005265</name>
</gene>
<dbReference type="InterPro" id="IPR007247">
    <property type="entry name" value="Ureidogly_lyase"/>
</dbReference>
<dbReference type="Proteomes" id="UP000531561">
    <property type="component" value="Unassembled WGS sequence"/>
</dbReference>
<dbReference type="InterPro" id="IPR011051">
    <property type="entry name" value="RmlC_Cupin_sf"/>
</dbReference>
<evidence type="ECO:0000313" key="6">
    <source>
        <dbReference type="Proteomes" id="UP000531561"/>
    </source>
</evidence>
<keyword evidence="6" id="KW-1185">Reference proteome</keyword>
<dbReference type="SUPFAM" id="SSF51182">
    <property type="entry name" value="RmlC-like cupins"/>
    <property type="match status" value="1"/>
</dbReference>
<dbReference type="CDD" id="cd20298">
    <property type="entry name" value="cupin_UAH"/>
    <property type="match status" value="1"/>
</dbReference>
<sequence length="337" mass="36716">MPVTIKANVKEKTIHTKLLNQDDFATFGTVIQNPAPAVIPSSTIKTLPPNAVQANQGTALKYIDVTHMKDYYGSAPSQRVANAVMNMFVCAPRSLLPSHDSNIGGLFPVTILERHPFTTQTFIPLGISPSEQEDVCYLVVVAPSLTPSSVDETLPVPVLSPQTSTSDDNVENLPGRGLPDLNRIQAFLANGSQAVTYGAGTWHAPMVVVGKKPIDFVVVQFANGVGIEDCQEAELETTDKDICVAVPKLSRNATPVLYDPVVVKTLMHIISIALVGDLDCRPRYVPIEVPDTSAMEDYIFSHVHKNYEDKYNAVPIRAAPQISMIPIDNVFRNDTLR</sequence>
<dbReference type="PANTHER" id="PTHR21221">
    <property type="entry name" value="UREIDOGLYCOLATE HYDROLASE"/>
    <property type="match status" value="1"/>
</dbReference>
<keyword evidence="5" id="KW-0378">Hydrolase</keyword>
<dbReference type="InterPro" id="IPR024060">
    <property type="entry name" value="Ureidoglycolate_lyase_dom_sf"/>
</dbReference>
<keyword evidence="2" id="KW-0659">Purine metabolism</keyword>
<dbReference type="GO" id="GO:0000256">
    <property type="term" value="P:allantoin catabolic process"/>
    <property type="evidence" value="ECO:0007669"/>
    <property type="project" value="InterPro"/>
</dbReference>
<dbReference type="OrthoDB" id="10266039at2759"/>
<keyword evidence="3" id="KW-0456">Lyase</keyword>
<evidence type="ECO:0000256" key="1">
    <source>
        <dbReference type="ARBA" id="ARBA00011738"/>
    </source>
</evidence>
<dbReference type="GO" id="GO:0050385">
    <property type="term" value="F:ureidoglycolate lyase activity"/>
    <property type="evidence" value="ECO:0007669"/>
    <property type="project" value="UniProtKB-EC"/>
</dbReference>
<organism evidence="5 6">
    <name type="scientific">Botrytis fragariae</name>
    <dbReference type="NCBI Taxonomy" id="1964551"/>
    <lineage>
        <taxon>Eukaryota</taxon>
        <taxon>Fungi</taxon>
        <taxon>Dikarya</taxon>
        <taxon>Ascomycota</taxon>
        <taxon>Pezizomycotina</taxon>
        <taxon>Leotiomycetes</taxon>
        <taxon>Helotiales</taxon>
        <taxon>Sclerotiniaceae</taxon>
        <taxon>Botrytis</taxon>
    </lineage>
</organism>
<comment type="catalytic activity">
    <reaction evidence="4">
        <text>(S)-ureidoglycolate = urea + glyoxylate</text>
        <dbReference type="Rhea" id="RHEA:11304"/>
        <dbReference type="ChEBI" id="CHEBI:16199"/>
        <dbReference type="ChEBI" id="CHEBI:36655"/>
        <dbReference type="ChEBI" id="CHEBI:57296"/>
        <dbReference type="EC" id="4.3.2.3"/>
    </reaction>
</comment>
<dbReference type="GeneID" id="59259341"/>
<comment type="subunit">
    <text evidence="1">Homodimer.</text>
</comment>
<dbReference type="PANTHER" id="PTHR21221:SF1">
    <property type="entry name" value="UREIDOGLYCOLATE LYASE"/>
    <property type="match status" value="1"/>
</dbReference>
<proteinExistence type="predicted"/>
<dbReference type="GO" id="GO:0004848">
    <property type="term" value="F:ureidoglycolate hydrolase activity"/>
    <property type="evidence" value="ECO:0007669"/>
    <property type="project" value="InterPro"/>
</dbReference>
<protein>
    <submittedName>
        <fullName evidence="5">Putative ureidoglycolate hydrolase protein</fullName>
    </submittedName>
</protein>
<dbReference type="FunFam" id="2.60.120.480:FF:000002">
    <property type="entry name" value="Probable ureidoglycolate hydrolase"/>
    <property type="match status" value="1"/>
</dbReference>
<evidence type="ECO:0000256" key="4">
    <source>
        <dbReference type="ARBA" id="ARBA00047684"/>
    </source>
</evidence>
<accession>A0A8H6EIS6</accession>
<dbReference type="Gene3D" id="2.60.120.480">
    <property type="entry name" value="Ureidoglycolate hydrolase"/>
    <property type="match status" value="1"/>
</dbReference>
<comment type="caution">
    <text evidence="5">The sequence shown here is derived from an EMBL/GenBank/DDBJ whole genome shotgun (WGS) entry which is preliminary data.</text>
</comment>
<dbReference type="Pfam" id="PF04115">
    <property type="entry name" value="Ureidogly_lyase"/>
    <property type="match status" value="1"/>
</dbReference>
<name>A0A8H6EIS6_9HELO</name>